<evidence type="ECO:0000313" key="1">
    <source>
        <dbReference type="EMBL" id="QSZ29026.1"/>
    </source>
</evidence>
<dbReference type="AlphaFoldDB" id="A0A8A3P1H8"/>
<proteinExistence type="predicted"/>
<sequence>MGGGADLPHQSKDSNATVDILILGAGWTSTFLIPLLQQKGIKYAATTTTGRDGTYKFRFDPEGSDENTKQFHDLPTAKNILITFPLKGKGQSRSLVEQYSGTHPLHSERDGGESSPSFHFIQFGSTGIFTIPGQSTWVTRHSPYDVSHDRAIAEDELLELGGCVLNLSGLWGGERNPKHWIERVAGTKEMLSGKKSLHMVHGLDVSRGVVAVIGNWGKARGQRFMLTDLMVYDWWSVILGYAGEIDEENGDGKMEGRQIKWIGELMKENHVKALPRSMEDLGRCYDSREFWDTFEIMPVRSRI</sequence>
<protein>
    <submittedName>
        <fullName evidence="1">Uncharacterized protein</fullName>
    </submittedName>
</protein>
<dbReference type="PANTHER" id="PTHR40129:SF2">
    <property type="entry name" value="KETOPANTOATE REDUCTASE N-TERMINAL DOMAIN-CONTAINING PROTEIN"/>
    <property type="match status" value="1"/>
</dbReference>
<dbReference type="PANTHER" id="PTHR40129">
    <property type="entry name" value="KETOPANTOATE REDUCTASE N-TERMINAL DOMAIN-CONTAINING PROTEIN"/>
    <property type="match status" value="1"/>
</dbReference>
<keyword evidence="2" id="KW-1185">Reference proteome</keyword>
<dbReference type="Proteomes" id="UP000672032">
    <property type="component" value="Chromosome 1"/>
</dbReference>
<gene>
    <name evidence="1" type="ORF">DSL72_003536</name>
</gene>
<name>A0A8A3P1H8_9HELO</name>
<dbReference type="OrthoDB" id="674948at2759"/>
<organism evidence="1 2">
    <name type="scientific">Monilinia vaccinii-corymbosi</name>
    <dbReference type="NCBI Taxonomy" id="61207"/>
    <lineage>
        <taxon>Eukaryota</taxon>
        <taxon>Fungi</taxon>
        <taxon>Dikarya</taxon>
        <taxon>Ascomycota</taxon>
        <taxon>Pezizomycotina</taxon>
        <taxon>Leotiomycetes</taxon>
        <taxon>Helotiales</taxon>
        <taxon>Sclerotiniaceae</taxon>
        <taxon>Monilinia</taxon>
    </lineage>
</organism>
<evidence type="ECO:0000313" key="2">
    <source>
        <dbReference type="Proteomes" id="UP000672032"/>
    </source>
</evidence>
<accession>A0A8A3P1H8</accession>
<dbReference type="Gene3D" id="3.40.50.720">
    <property type="entry name" value="NAD(P)-binding Rossmann-like Domain"/>
    <property type="match status" value="1"/>
</dbReference>
<reference evidence="1" key="1">
    <citation type="submission" date="2020-10" db="EMBL/GenBank/DDBJ databases">
        <title>Genome Sequence of Monilinia vaccinii-corymbosi Sheds Light on Mummy Berry Disease Infection of Blueberry and Mating Type.</title>
        <authorList>
            <person name="Yow A.G."/>
            <person name="Zhang Y."/>
            <person name="Bansal K."/>
            <person name="Eacker S.M."/>
            <person name="Sullivan S."/>
            <person name="Liachko I."/>
            <person name="Cubeta M.A."/>
            <person name="Rollins J.A."/>
            <person name="Ashrafi H."/>
        </authorList>
    </citation>
    <scope>NUCLEOTIDE SEQUENCE</scope>
    <source>
        <strain evidence="1">RL-1</strain>
    </source>
</reference>
<dbReference type="EMBL" id="CP063405">
    <property type="protein sequence ID" value="QSZ29026.1"/>
    <property type="molecule type" value="Genomic_DNA"/>
</dbReference>